<comment type="subcellular location">
    <subcellularLocation>
        <location evidence="1">Cell inner membrane</location>
        <topology evidence="1">Multi-pass membrane protein</topology>
    </subcellularLocation>
</comment>
<keyword evidence="5 8" id="KW-0812">Transmembrane</keyword>
<evidence type="ECO:0000256" key="7">
    <source>
        <dbReference type="ARBA" id="ARBA00023136"/>
    </source>
</evidence>
<keyword evidence="7 8" id="KW-0472">Membrane</keyword>
<keyword evidence="6 8" id="KW-1133">Transmembrane helix</keyword>
<organism evidence="9 10">
    <name type="scientific">Klebsiella pneumoniae</name>
    <dbReference type="NCBI Taxonomy" id="573"/>
    <lineage>
        <taxon>Bacteria</taxon>
        <taxon>Pseudomonadati</taxon>
        <taxon>Pseudomonadota</taxon>
        <taxon>Gammaproteobacteria</taxon>
        <taxon>Enterobacterales</taxon>
        <taxon>Enterobacteriaceae</taxon>
        <taxon>Klebsiella/Raoultella group</taxon>
        <taxon>Klebsiella</taxon>
        <taxon>Klebsiella pneumoniae complex</taxon>
    </lineage>
</organism>
<gene>
    <name evidence="9" type="ORF">NCTC9128_06888</name>
</gene>
<evidence type="ECO:0000256" key="1">
    <source>
        <dbReference type="ARBA" id="ARBA00004429"/>
    </source>
</evidence>
<evidence type="ECO:0000256" key="5">
    <source>
        <dbReference type="ARBA" id="ARBA00022692"/>
    </source>
</evidence>
<evidence type="ECO:0000256" key="6">
    <source>
        <dbReference type="ARBA" id="ARBA00022989"/>
    </source>
</evidence>
<dbReference type="GO" id="GO:0005886">
    <property type="term" value="C:plasma membrane"/>
    <property type="evidence" value="ECO:0007669"/>
    <property type="project" value="UniProtKB-SubCell"/>
</dbReference>
<evidence type="ECO:0000313" key="9">
    <source>
        <dbReference type="EMBL" id="SQC40877.1"/>
    </source>
</evidence>
<accession>A0A2X3F0Z8</accession>
<evidence type="ECO:0000313" key="10">
    <source>
        <dbReference type="Proteomes" id="UP000251088"/>
    </source>
</evidence>
<dbReference type="InterPro" id="IPR019689">
    <property type="entry name" value="Toxin_GhoT/OrtT"/>
</dbReference>
<dbReference type="Pfam" id="PF10753">
    <property type="entry name" value="Toxin_GhoT_OrtT"/>
    <property type="match status" value="1"/>
</dbReference>
<evidence type="ECO:0000256" key="3">
    <source>
        <dbReference type="ARBA" id="ARBA00022475"/>
    </source>
</evidence>
<proteinExistence type="inferred from homology"/>
<dbReference type="EMBL" id="UAWN01000016">
    <property type="protein sequence ID" value="SQC40877.1"/>
    <property type="molecule type" value="Genomic_DNA"/>
</dbReference>
<evidence type="ECO:0000256" key="4">
    <source>
        <dbReference type="ARBA" id="ARBA00022519"/>
    </source>
</evidence>
<dbReference type="AlphaFoldDB" id="A0A2X3F0Z8"/>
<feature type="transmembrane region" description="Helical" evidence="8">
    <location>
        <begin position="7"/>
        <end position="25"/>
    </location>
</feature>
<protein>
    <submittedName>
        <fullName evidence="9">Protein of uncharacterized function (DUF2566)</fullName>
    </submittedName>
</protein>
<dbReference type="Proteomes" id="UP000251088">
    <property type="component" value="Unassembled WGS sequence"/>
</dbReference>
<evidence type="ECO:0000256" key="8">
    <source>
        <dbReference type="SAM" id="Phobius"/>
    </source>
</evidence>
<keyword evidence="4" id="KW-0997">Cell inner membrane</keyword>
<evidence type="ECO:0000256" key="2">
    <source>
        <dbReference type="ARBA" id="ARBA00010408"/>
    </source>
</evidence>
<keyword evidence="3" id="KW-1003">Cell membrane</keyword>
<reference evidence="9 10" key="1">
    <citation type="submission" date="2018-06" db="EMBL/GenBank/DDBJ databases">
        <authorList>
            <consortium name="Pathogen Informatics"/>
            <person name="Doyle S."/>
        </authorList>
    </citation>
    <scope>NUCLEOTIDE SEQUENCE [LARGE SCALE GENOMIC DNA]</scope>
    <source>
        <strain evidence="9 10">NCTC9128</strain>
    </source>
</reference>
<name>A0A2X3F0Z8_KLEPN</name>
<sequence length="67" mass="7605">MTLYQKMLVFYAIMGVICAVISWFLTKESRMIRLLAALLIGATCRSASRWRCSSRCFNPQALDGRKG</sequence>
<comment type="similarity">
    <text evidence="2">Belongs to the GhoT/OrtT toxin family.</text>
</comment>